<keyword evidence="15" id="KW-0456">Lyase</keyword>
<dbReference type="GO" id="GO:0110051">
    <property type="term" value="P:metabolite repair"/>
    <property type="evidence" value="ECO:0007669"/>
    <property type="project" value="TreeGrafter"/>
</dbReference>
<comment type="catalytic activity">
    <reaction evidence="19">
        <text>(6S)-NADHX + ADP = AMP + phosphate + NADH + H(+)</text>
        <dbReference type="Rhea" id="RHEA:32223"/>
        <dbReference type="ChEBI" id="CHEBI:15378"/>
        <dbReference type="ChEBI" id="CHEBI:43474"/>
        <dbReference type="ChEBI" id="CHEBI:57945"/>
        <dbReference type="ChEBI" id="CHEBI:64074"/>
        <dbReference type="ChEBI" id="CHEBI:456215"/>
        <dbReference type="ChEBI" id="CHEBI:456216"/>
        <dbReference type="EC" id="4.2.1.136"/>
    </reaction>
</comment>
<dbReference type="SUPFAM" id="SSF53613">
    <property type="entry name" value="Ribokinase-like"/>
    <property type="match status" value="1"/>
</dbReference>
<dbReference type="EC" id="4.2.1.136" evidence="7"/>
<evidence type="ECO:0000256" key="3">
    <source>
        <dbReference type="ARBA" id="ARBA00001958"/>
    </source>
</evidence>
<dbReference type="GO" id="GO:0052856">
    <property type="term" value="F:NAD(P)HX epimerase activity"/>
    <property type="evidence" value="ECO:0007669"/>
    <property type="project" value="UniProtKB-EC"/>
</dbReference>
<dbReference type="EMBL" id="UINC01062399">
    <property type="protein sequence ID" value="SVB88987.1"/>
    <property type="molecule type" value="Genomic_DNA"/>
</dbReference>
<proteinExistence type="inferred from homology"/>
<dbReference type="InterPro" id="IPR000631">
    <property type="entry name" value="CARKD"/>
</dbReference>
<evidence type="ECO:0000256" key="5">
    <source>
        <dbReference type="ARBA" id="ARBA00009524"/>
    </source>
</evidence>
<sequence length="446" mass="49939">MREIFNSQEMRLFEKGQFLKKNSYFFMQKAGIRVFEFINNNFKNKKSIIVLCGPGNNGGDGFVIARHLMEHGYQVQVYIFSNKKNYKGDALKALKEFKGNLKKINLFKLNKKALIIDALFGIGLKRNIKGVLRKVFNRINKSKNKVVSVDIPSGVCSNTGEILGNAIKADFTIAFHRKKIGHILGFGKELSGNIKVMDIGFSQKKMKTKYYENSPDLWLKHFPWKKQFGHKYSRGRVVIFGGQKEFTGATILSAQAALRTGTGSVKMVCSKDTLQIYSVKFPSVLKAEINNVHQLDDFLKKEKITSMLIGPGSGSNKKIKEITKMVLKKVKYVVLDADALTCFQDDLATFYSLLDKNKIITPHSGEFHKIFPHIKKNLNNIDKTLSAVKLIQSNIILKGPSTVIASHNKKIVINSHTSSELAVIGSGDVLSGLVVGMVGQKKKNPF</sequence>
<dbReference type="SUPFAM" id="SSF64153">
    <property type="entry name" value="YjeF N-terminal domain-like"/>
    <property type="match status" value="1"/>
</dbReference>
<dbReference type="Gene3D" id="3.40.1190.20">
    <property type="match status" value="1"/>
</dbReference>
<evidence type="ECO:0000256" key="1">
    <source>
        <dbReference type="ARBA" id="ARBA00000013"/>
    </source>
</evidence>
<feature type="domain" description="YjeF C-terminal" evidence="21">
    <location>
        <begin position="214"/>
        <end position="446"/>
    </location>
</feature>
<evidence type="ECO:0000256" key="2">
    <source>
        <dbReference type="ARBA" id="ARBA00000909"/>
    </source>
</evidence>
<evidence type="ECO:0000256" key="13">
    <source>
        <dbReference type="ARBA" id="ARBA00023027"/>
    </source>
</evidence>
<comment type="cofactor">
    <cofactor evidence="3">
        <name>K(+)</name>
        <dbReference type="ChEBI" id="CHEBI:29103"/>
    </cofactor>
</comment>
<evidence type="ECO:0000256" key="18">
    <source>
        <dbReference type="ARBA" id="ARBA00032624"/>
    </source>
</evidence>
<keyword evidence="14" id="KW-0413">Isomerase</keyword>
<comment type="catalytic activity">
    <reaction evidence="20">
        <text>(6S)-NADPHX + ADP = AMP + phosphate + NADPH + H(+)</text>
        <dbReference type="Rhea" id="RHEA:32235"/>
        <dbReference type="ChEBI" id="CHEBI:15378"/>
        <dbReference type="ChEBI" id="CHEBI:43474"/>
        <dbReference type="ChEBI" id="CHEBI:57783"/>
        <dbReference type="ChEBI" id="CHEBI:64076"/>
        <dbReference type="ChEBI" id="CHEBI:456215"/>
        <dbReference type="ChEBI" id="CHEBI:456216"/>
        <dbReference type="EC" id="4.2.1.136"/>
    </reaction>
</comment>
<keyword evidence="12" id="KW-0630">Potassium</keyword>
<keyword evidence="10" id="KW-0067">ATP-binding</keyword>
<evidence type="ECO:0000256" key="17">
    <source>
        <dbReference type="ARBA" id="ARBA00025153"/>
    </source>
</evidence>
<dbReference type="GO" id="GO:0046872">
    <property type="term" value="F:metal ion binding"/>
    <property type="evidence" value="ECO:0007669"/>
    <property type="project" value="UniProtKB-KW"/>
</dbReference>
<dbReference type="GO" id="GO:0052855">
    <property type="term" value="F:ADP-dependent NAD(P)H-hydrate dehydratase activity"/>
    <property type="evidence" value="ECO:0007669"/>
    <property type="project" value="UniProtKB-EC"/>
</dbReference>
<comment type="similarity">
    <text evidence="4">In the N-terminal section; belongs to the NnrE/AIBP family.</text>
</comment>
<dbReference type="PANTHER" id="PTHR12592">
    <property type="entry name" value="ATP-DEPENDENT (S)-NAD(P)H-HYDRATE DEHYDRATASE FAMILY MEMBER"/>
    <property type="match status" value="1"/>
</dbReference>
<dbReference type="HAMAP" id="MF_01966">
    <property type="entry name" value="NADHX_epimerase"/>
    <property type="match status" value="1"/>
</dbReference>
<feature type="non-terminal residue" evidence="23">
    <location>
        <position position="446"/>
    </location>
</feature>
<evidence type="ECO:0000256" key="15">
    <source>
        <dbReference type="ARBA" id="ARBA00023239"/>
    </source>
</evidence>
<evidence type="ECO:0000256" key="11">
    <source>
        <dbReference type="ARBA" id="ARBA00022857"/>
    </source>
</evidence>
<dbReference type="CDD" id="cd01171">
    <property type="entry name" value="YXKO-related"/>
    <property type="match status" value="1"/>
</dbReference>
<feature type="domain" description="YjeF N-terminal" evidence="22">
    <location>
        <begin position="5"/>
        <end position="207"/>
    </location>
</feature>
<organism evidence="23">
    <name type="scientific">marine metagenome</name>
    <dbReference type="NCBI Taxonomy" id="408172"/>
    <lineage>
        <taxon>unclassified sequences</taxon>
        <taxon>metagenomes</taxon>
        <taxon>ecological metagenomes</taxon>
    </lineage>
</organism>
<dbReference type="PROSITE" id="PS51383">
    <property type="entry name" value="YJEF_C_3"/>
    <property type="match status" value="1"/>
</dbReference>
<dbReference type="AlphaFoldDB" id="A0A382HPV4"/>
<evidence type="ECO:0000259" key="21">
    <source>
        <dbReference type="PROSITE" id="PS51383"/>
    </source>
</evidence>
<dbReference type="Pfam" id="PF01256">
    <property type="entry name" value="Carb_kinase"/>
    <property type="match status" value="1"/>
</dbReference>
<evidence type="ECO:0000256" key="4">
    <source>
        <dbReference type="ARBA" id="ARBA00006001"/>
    </source>
</evidence>
<evidence type="ECO:0000256" key="9">
    <source>
        <dbReference type="ARBA" id="ARBA00022741"/>
    </source>
</evidence>
<dbReference type="InterPro" id="IPR029056">
    <property type="entry name" value="Ribokinase-like"/>
</dbReference>
<dbReference type="NCBIfam" id="TIGR00196">
    <property type="entry name" value="yjeF_cterm"/>
    <property type="match status" value="1"/>
</dbReference>
<comment type="catalytic activity">
    <reaction evidence="1">
        <text>(6R)-NADHX = (6S)-NADHX</text>
        <dbReference type="Rhea" id="RHEA:32215"/>
        <dbReference type="ChEBI" id="CHEBI:64074"/>
        <dbReference type="ChEBI" id="CHEBI:64075"/>
        <dbReference type="EC" id="5.1.99.6"/>
    </reaction>
</comment>
<dbReference type="PIRSF" id="PIRSF017184">
    <property type="entry name" value="Nnr"/>
    <property type="match status" value="1"/>
</dbReference>
<evidence type="ECO:0000256" key="19">
    <source>
        <dbReference type="ARBA" id="ARBA00048238"/>
    </source>
</evidence>
<dbReference type="InterPro" id="IPR036652">
    <property type="entry name" value="YjeF_N_dom_sf"/>
</dbReference>
<keyword evidence="9" id="KW-0547">Nucleotide-binding</keyword>
<reference evidence="23" key="1">
    <citation type="submission" date="2018-05" db="EMBL/GenBank/DDBJ databases">
        <authorList>
            <person name="Lanie J.A."/>
            <person name="Ng W.-L."/>
            <person name="Kazmierczak K.M."/>
            <person name="Andrzejewski T.M."/>
            <person name="Davidsen T.M."/>
            <person name="Wayne K.J."/>
            <person name="Tettelin H."/>
            <person name="Glass J.I."/>
            <person name="Rusch D."/>
            <person name="Podicherti R."/>
            <person name="Tsui H.-C.T."/>
            <person name="Winkler M.E."/>
        </authorList>
    </citation>
    <scope>NUCLEOTIDE SEQUENCE</scope>
</reference>
<keyword evidence="8" id="KW-0479">Metal-binding</keyword>
<evidence type="ECO:0000313" key="23">
    <source>
        <dbReference type="EMBL" id="SVB88987.1"/>
    </source>
</evidence>
<keyword evidence="16" id="KW-0511">Multifunctional enzyme</keyword>
<evidence type="ECO:0000256" key="20">
    <source>
        <dbReference type="ARBA" id="ARBA00049209"/>
    </source>
</evidence>
<dbReference type="InterPro" id="IPR030677">
    <property type="entry name" value="Nnr"/>
</dbReference>
<dbReference type="Pfam" id="PF03853">
    <property type="entry name" value="YjeF_N"/>
    <property type="match status" value="1"/>
</dbReference>
<evidence type="ECO:0000259" key="22">
    <source>
        <dbReference type="PROSITE" id="PS51385"/>
    </source>
</evidence>
<evidence type="ECO:0000256" key="8">
    <source>
        <dbReference type="ARBA" id="ARBA00022723"/>
    </source>
</evidence>
<comment type="function">
    <text evidence="17">Bifunctional enzyme that catalyzes the epimerization of the S- and R-forms of NAD(P)HX and the dehydration of the S-form of NAD(P)HX at the expense of ADP, which is converted to AMP. This allows the repair of both epimers of NAD(P)HX, a damaged form of NAD(P)H that is a result of enzymatic or heat-dependent hydration.</text>
</comment>
<keyword evidence="11" id="KW-0521">NADP</keyword>
<dbReference type="Gene3D" id="3.40.50.10260">
    <property type="entry name" value="YjeF N-terminal domain"/>
    <property type="match status" value="1"/>
</dbReference>
<dbReference type="NCBIfam" id="TIGR00197">
    <property type="entry name" value="yjeF_nterm"/>
    <property type="match status" value="1"/>
</dbReference>
<name>A0A382HPV4_9ZZZZ</name>
<comment type="catalytic activity">
    <reaction evidence="2">
        <text>(6R)-NADPHX = (6S)-NADPHX</text>
        <dbReference type="Rhea" id="RHEA:32227"/>
        <dbReference type="ChEBI" id="CHEBI:64076"/>
        <dbReference type="ChEBI" id="CHEBI:64077"/>
        <dbReference type="EC" id="5.1.99.6"/>
    </reaction>
</comment>
<dbReference type="EC" id="5.1.99.6" evidence="6"/>
<keyword evidence="13" id="KW-0520">NAD</keyword>
<dbReference type="InterPro" id="IPR004443">
    <property type="entry name" value="YjeF_N_dom"/>
</dbReference>
<protein>
    <recommendedName>
        <fullName evidence="18">Nicotinamide nucleotide repair protein</fullName>
        <ecNumber evidence="7">4.2.1.136</ecNumber>
        <ecNumber evidence="6">5.1.99.6</ecNumber>
    </recommendedName>
</protein>
<dbReference type="GO" id="GO:0005524">
    <property type="term" value="F:ATP binding"/>
    <property type="evidence" value="ECO:0007669"/>
    <property type="project" value="UniProtKB-KW"/>
</dbReference>
<accession>A0A382HPV4</accession>
<evidence type="ECO:0000256" key="6">
    <source>
        <dbReference type="ARBA" id="ARBA00012228"/>
    </source>
</evidence>
<evidence type="ECO:0000256" key="12">
    <source>
        <dbReference type="ARBA" id="ARBA00022958"/>
    </source>
</evidence>
<evidence type="ECO:0000256" key="10">
    <source>
        <dbReference type="ARBA" id="ARBA00022840"/>
    </source>
</evidence>
<dbReference type="PROSITE" id="PS51385">
    <property type="entry name" value="YJEF_N"/>
    <property type="match status" value="1"/>
</dbReference>
<evidence type="ECO:0000256" key="14">
    <source>
        <dbReference type="ARBA" id="ARBA00023235"/>
    </source>
</evidence>
<gene>
    <name evidence="23" type="ORF">METZ01_LOCUS241841</name>
</gene>
<comment type="similarity">
    <text evidence="5">In the C-terminal section; belongs to the NnrD/CARKD family.</text>
</comment>
<evidence type="ECO:0000256" key="7">
    <source>
        <dbReference type="ARBA" id="ARBA00013129"/>
    </source>
</evidence>
<evidence type="ECO:0000256" key="16">
    <source>
        <dbReference type="ARBA" id="ARBA00023268"/>
    </source>
</evidence>
<dbReference type="PANTHER" id="PTHR12592:SF0">
    <property type="entry name" value="ATP-DEPENDENT (S)-NAD(P)H-HYDRATE DEHYDRATASE"/>
    <property type="match status" value="1"/>
</dbReference>